<dbReference type="InterPro" id="IPR029052">
    <property type="entry name" value="Metallo-depent_PP-like"/>
</dbReference>
<protein>
    <recommendedName>
        <fullName evidence="3">Calcineurin-like phosphoesterase domain-containing protein</fullName>
    </recommendedName>
</protein>
<dbReference type="EMBL" id="LDAU01000056">
    <property type="protein sequence ID" value="KRX08963.1"/>
    <property type="molecule type" value="Genomic_DNA"/>
</dbReference>
<keyword evidence="5" id="KW-1185">Reference proteome</keyword>
<evidence type="ECO:0000313" key="4">
    <source>
        <dbReference type="EMBL" id="KRX08963.1"/>
    </source>
</evidence>
<dbReference type="Pfam" id="PF00149">
    <property type="entry name" value="Metallophos"/>
    <property type="match status" value="1"/>
</dbReference>
<dbReference type="SUPFAM" id="SSF56300">
    <property type="entry name" value="Metallo-dependent phosphatases"/>
    <property type="match status" value="1"/>
</dbReference>
<comment type="caution">
    <text evidence="4">The sequence shown here is derived from an EMBL/GenBank/DDBJ whole genome shotgun (WGS) entry which is preliminary data.</text>
</comment>
<keyword evidence="2" id="KW-0378">Hydrolase</keyword>
<dbReference type="PANTHER" id="PTHR10161">
    <property type="entry name" value="TARTRATE-RESISTANT ACID PHOSPHATASE TYPE 5"/>
    <property type="match status" value="1"/>
</dbReference>
<name>A0A0V0R374_PSEPJ</name>
<proteinExistence type="predicted"/>
<dbReference type="Proteomes" id="UP000054937">
    <property type="component" value="Unassembled WGS sequence"/>
</dbReference>
<dbReference type="InterPro" id="IPR004843">
    <property type="entry name" value="Calcineurin-like_PHP"/>
</dbReference>
<accession>A0A0V0R374</accession>
<dbReference type="AlphaFoldDB" id="A0A0V0R374"/>
<dbReference type="OrthoDB" id="411211at2759"/>
<dbReference type="OMA" id="PGKHTYD"/>
<dbReference type="GO" id="GO:0016787">
    <property type="term" value="F:hydrolase activity"/>
    <property type="evidence" value="ECO:0007669"/>
    <property type="project" value="UniProtKB-KW"/>
</dbReference>
<evidence type="ECO:0000259" key="3">
    <source>
        <dbReference type="Pfam" id="PF00149"/>
    </source>
</evidence>
<gene>
    <name evidence="4" type="ORF">PPERSA_08166</name>
</gene>
<keyword evidence="1" id="KW-0732">Signal</keyword>
<sequence>MIVAQQLNEQADSFKPEFIISVGDNFYDPDGVTGLDDPQWGDKWNKVYNNYENIKNLDWYGVLGNHDWNGPGLEYQFQYNKNGWKIEDYFWNHKKTFGNKEVAFVHIDTNYLEYGKQGQTQLMGERFKQLGWEKDKMILNLIEQQLQKVQTSDWIIVVGHHYTSYTCQIERNIDKIIDLFQKYKVDAYLSGHKHVLAFNYKNDIGYIMSGAGAINKSSKKCQDSNPIYLNGDVLGFYGIQISDNILDIYSYYTKVDKEKYSWKNKNIGQVKNRQKL</sequence>
<feature type="domain" description="Calcineurin-like phosphoesterase" evidence="3">
    <location>
        <begin position="11"/>
        <end position="195"/>
    </location>
</feature>
<dbReference type="PANTHER" id="PTHR10161:SF14">
    <property type="entry name" value="TARTRATE-RESISTANT ACID PHOSPHATASE TYPE 5"/>
    <property type="match status" value="1"/>
</dbReference>
<evidence type="ECO:0000256" key="2">
    <source>
        <dbReference type="ARBA" id="ARBA00022801"/>
    </source>
</evidence>
<dbReference type="FunCoup" id="A0A0V0R374">
    <property type="interactions" value="1"/>
</dbReference>
<evidence type="ECO:0000256" key="1">
    <source>
        <dbReference type="ARBA" id="ARBA00022729"/>
    </source>
</evidence>
<dbReference type="Gene3D" id="3.60.21.10">
    <property type="match status" value="1"/>
</dbReference>
<evidence type="ECO:0000313" key="5">
    <source>
        <dbReference type="Proteomes" id="UP000054937"/>
    </source>
</evidence>
<organism evidence="4 5">
    <name type="scientific">Pseudocohnilembus persalinus</name>
    <name type="common">Ciliate</name>
    <dbReference type="NCBI Taxonomy" id="266149"/>
    <lineage>
        <taxon>Eukaryota</taxon>
        <taxon>Sar</taxon>
        <taxon>Alveolata</taxon>
        <taxon>Ciliophora</taxon>
        <taxon>Intramacronucleata</taxon>
        <taxon>Oligohymenophorea</taxon>
        <taxon>Scuticociliatia</taxon>
        <taxon>Philasterida</taxon>
        <taxon>Pseudocohnilembidae</taxon>
        <taxon>Pseudocohnilembus</taxon>
    </lineage>
</organism>
<reference evidence="4 5" key="1">
    <citation type="journal article" date="2015" name="Sci. Rep.">
        <title>Genome of the facultative scuticociliatosis pathogen Pseudocohnilembus persalinus provides insight into its virulence through horizontal gene transfer.</title>
        <authorList>
            <person name="Xiong J."/>
            <person name="Wang G."/>
            <person name="Cheng J."/>
            <person name="Tian M."/>
            <person name="Pan X."/>
            <person name="Warren A."/>
            <person name="Jiang C."/>
            <person name="Yuan D."/>
            <person name="Miao W."/>
        </authorList>
    </citation>
    <scope>NUCLEOTIDE SEQUENCE [LARGE SCALE GENOMIC DNA]</scope>
    <source>
        <strain evidence="4">36N120E</strain>
    </source>
</reference>
<dbReference type="InParanoid" id="A0A0V0R374"/>
<dbReference type="InterPro" id="IPR051558">
    <property type="entry name" value="Metallophosphoesterase_PAP"/>
</dbReference>